<organism evidence="5 6">
    <name type="scientific">Adineta ricciae</name>
    <name type="common">Rotifer</name>
    <dbReference type="NCBI Taxonomy" id="249248"/>
    <lineage>
        <taxon>Eukaryota</taxon>
        <taxon>Metazoa</taxon>
        <taxon>Spiralia</taxon>
        <taxon>Gnathifera</taxon>
        <taxon>Rotifera</taxon>
        <taxon>Eurotatoria</taxon>
        <taxon>Bdelloidea</taxon>
        <taxon>Adinetida</taxon>
        <taxon>Adinetidae</taxon>
        <taxon>Adineta</taxon>
    </lineage>
</organism>
<evidence type="ECO:0000259" key="4">
    <source>
        <dbReference type="Pfam" id="PF14988"/>
    </source>
</evidence>
<evidence type="ECO:0000256" key="3">
    <source>
        <dbReference type="SAM" id="MobiDB-lite"/>
    </source>
</evidence>
<feature type="compositionally biased region" description="Basic residues" evidence="3">
    <location>
        <begin position="1"/>
        <end position="15"/>
    </location>
</feature>
<evidence type="ECO:0000313" key="5">
    <source>
        <dbReference type="EMBL" id="CAF1437668.1"/>
    </source>
</evidence>
<feature type="region of interest" description="Disordered" evidence="3">
    <location>
        <begin position="1"/>
        <end position="37"/>
    </location>
</feature>
<feature type="coiled-coil region" evidence="2">
    <location>
        <begin position="40"/>
        <end position="74"/>
    </location>
</feature>
<feature type="compositionally biased region" description="Basic and acidic residues" evidence="3">
    <location>
        <begin position="16"/>
        <end position="37"/>
    </location>
</feature>
<sequence length="287" mass="34041">MPPKGKKGKKGKSDKKKKDAPEKEEKLRPSDKELALQEELDKKVEKLAEIKLRVRTAQEENHWLNEEASKVRAETAEYVQYMAKKTNTRQTQVITLTDYHHEQIRNINRDKENMLKDYEKKKEELRAQLMKKEQILAQTNRELETIGEYRNIQEQQNNEIKRLQEEINQIRGKHVQEIAQMRTTFERALHDQRMDEGARVQAIRRQADEEAEQFLYDRSVAIQNENLQLRKSLQDFLKRIRALNESKQRLEEEQIHLIRQLKLATDLQRIRLNKAPSAITAPAKKST</sequence>
<protein>
    <recommendedName>
        <fullName evidence="4">DUF4515 domain-containing protein</fullName>
    </recommendedName>
</protein>
<dbReference type="Proteomes" id="UP000663828">
    <property type="component" value="Unassembled WGS sequence"/>
</dbReference>
<dbReference type="PANTHER" id="PTHR14845:SF0">
    <property type="entry name" value="DUF4515 DOMAIN-CONTAINING PROTEIN"/>
    <property type="match status" value="1"/>
</dbReference>
<evidence type="ECO:0000313" key="6">
    <source>
        <dbReference type="Proteomes" id="UP000663828"/>
    </source>
</evidence>
<reference evidence="5" key="1">
    <citation type="submission" date="2021-02" db="EMBL/GenBank/DDBJ databases">
        <authorList>
            <person name="Nowell W R."/>
        </authorList>
    </citation>
    <scope>NUCLEOTIDE SEQUENCE</scope>
</reference>
<name>A0A815NH28_ADIRI</name>
<dbReference type="EMBL" id="CAJNOR010003680">
    <property type="protein sequence ID" value="CAF1437668.1"/>
    <property type="molecule type" value="Genomic_DNA"/>
</dbReference>
<evidence type="ECO:0000256" key="1">
    <source>
        <dbReference type="ARBA" id="ARBA00023054"/>
    </source>
</evidence>
<feature type="coiled-coil region" evidence="2">
    <location>
        <begin position="233"/>
        <end position="260"/>
    </location>
</feature>
<dbReference type="PANTHER" id="PTHR14845">
    <property type="entry name" value="COILED-COIL DOMAIN-CONTAINING 166"/>
    <property type="match status" value="1"/>
</dbReference>
<keyword evidence="6" id="KW-1185">Reference proteome</keyword>
<dbReference type="InterPro" id="IPR032777">
    <property type="entry name" value="DUF4515"/>
</dbReference>
<comment type="caution">
    <text evidence="5">The sequence shown here is derived from an EMBL/GenBank/DDBJ whole genome shotgun (WGS) entry which is preliminary data.</text>
</comment>
<accession>A0A815NH28</accession>
<dbReference type="Pfam" id="PF14988">
    <property type="entry name" value="DUF4515"/>
    <property type="match status" value="1"/>
</dbReference>
<proteinExistence type="predicted"/>
<keyword evidence="1 2" id="KW-0175">Coiled coil</keyword>
<feature type="coiled-coil region" evidence="2">
    <location>
        <begin position="101"/>
        <end position="180"/>
    </location>
</feature>
<evidence type="ECO:0000256" key="2">
    <source>
        <dbReference type="SAM" id="Coils"/>
    </source>
</evidence>
<gene>
    <name evidence="5" type="ORF">XAT740_LOCUS36132</name>
</gene>
<feature type="domain" description="DUF4515" evidence="4">
    <location>
        <begin position="78"/>
        <end position="258"/>
    </location>
</feature>
<dbReference type="AlphaFoldDB" id="A0A815NH28"/>